<gene>
    <name evidence="1" type="ORF">J4709_01430</name>
</gene>
<evidence type="ECO:0000313" key="2">
    <source>
        <dbReference type="Proteomes" id="UP000680206"/>
    </source>
</evidence>
<protein>
    <recommendedName>
        <fullName evidence="3">Translation initiation factor IF-2</fullName>
    </recommendedName>
</protein>
<dbReference type="SUPFAM" id="SSF53756">
    <property type="entry name" value="UDP-Glycosyltransferase/glycogen phosphorylase"/>
    <property type="match status" value="1"/>
</dbReference>
<sequence length="380" mass="40224">MLVAGDPCFDRLAASVPWRDRYRAALGLRGGQRLVVATSTWGEGSLVGRRPELMARLLAELPADEYRVAAVIHPNAWHEPGPWQLRAWLADCRRAGMLLIPPREGWRAALVASDAVVGDHGSVTLYAAALGRPVFLGAFPREGVAAGTAMAGLGEESAFLDDARIREQLGSAVSGSGAKVADAVFAEQGRSAEILRSAAYRLMRLDPPPRRVRVLPVPPPRPEPRRWEDGEVPALVAAVTVEVEPGRAVFTVERTPAEMADLRSAPPRGHRHLVVDDTEPDHRLRGLADLRIQRAGRGGAPVAGDPGTPVAETGADGSCRLRLPDGPVLVLRTAADVDPGVLASAVLAWTARGGAPDALPARLAVRIGTVVAPFTCDAAS</sequence>
<comment type="caution">
    <text evidence="1">The sequence shown here is derived from an EMBL/GenBank/DDBJ whole genome shotgun (WGS) entry which is preliminary data.</text>
</comment>
<dbReference type="RefSeq" id="WP_208235964.1">
    <property type="nucleotide sequence ID" value="NZ_JAGEPF010000001.1"/>
</dbReference>
<keyword evidence="2" id="KW-1185">Reference proteome</keyword>
<accession>A0ABS3RIS9</accession>
<evidence type="ECO:0000313" key="1">
    <source>
        <dbReference type="EMBL" id="MBO2456248.1"/>
    </source>
</evidence>
<dbReference type="Proteomes" id="UP000680206">
    <property type="component" value="Unassembled WGS sequence"/>
</dbReference>
<organism evidence="1 2">
    <name type="scientific">Actinomadura violacea</name>
    <dbReference type="NCBI Taxonomy" id="2819934"/>
    <lineage>
        <taxon>Bacteria</taxon>
        <taxon>Bacillati</taxon>
        <taxon>Actinomycetota</taxon>
        <taxon>Actinomycetes</taxon>
        <taxon>Streptosporangiales</taxon>
        <taxon>Thermomonosporaceae</taxon>
        <taxon>Actinomadura</taxon>
    </lineage>
</organism>
<name>A0ABS3RIS9_9ACTN</name>
<dbReference type="EMBL" id="JAGEPF010000001">
    <property type="protein sequence ID" value="MBO2456248.1"/>
    <property type="molecule type" value="Genomic_DNA"/>
</dbReference>
<evidence type="ECO:0008006" key="3">
    <source>
        <dbReference type="Google" id="ProtNLM"/>
    </source>
</evidence>
<proteinExistence type="predicted"/>
<reference evidence="1 2" key="1">
    <citation type="submission" date="2021-03" db="EMBL/GenBank/DDBJ databases">
        <title>Actinomadura violae sp. nov., isolated from lichen in Thailand.</title>
        <authorList>
            <person name="Kanchanasin P."/>
            <person name="Saeng-In P."/>
            <person name="Phongsopitanun W."/>
            <person name="Yuki M."/>
            <person name="Kudo T."/>
            <person name="Ohkuma M."/>
            <person name="Tanasupawat S."/>
        </authorList>
    </citation>
    <scope>NUCLEOTIDE SEQUENCE [LARGE SCALE GENOMIC DNA]</scope>
    <source>
        <strain evidence="1 2">LCR2-06</strain>
    </source>
</reference>